<accession>A0A1H3QAM2</accession>
<protein>
    <submittedName>
        <fullName evidence="3">Barstar (Barnase inhibitor)</fullName>
    </submittedName>
</protein>
<proteinExistence type="inferred from homology"/>
<dbReference type="InterPro" id="IPR035905">
    <property type="entry name" value="Barstar-like_sf"/>
</dbReference>
<organism evidence="3 4">
    <name type="scientific">Micromonospora pattaloongensis</name>
    <dbReference type="NCBI Taxonomy" id="405436"/>
    <lineage>
        <taxon>Bacteria</taxon>
        <taxon>Bacillati</taxon>
        <taxon>Actinomycetota</taxon>
        <taxon>Actinomycetes</taxon>
        <taxon>Micromonosporales</taxon>
        <taxon>Micromonosporaceae</taxon>
        <taxon>Micromonospora</taxon>
    </lineage>
</organism>
<evidence type="ECO:0000313" key="4">
    <source>
        <dbReference type="Proteomes" id="UP000242415"/>
    </source>
</evidence>
<feature type="domain" description="Barstar (barnase inhibitor)" evidence="2">
    <location>
        <begin position="31"/>
        <end position="107"/>
    </location>
</feature>
<sequence>MHDSTSAPTGAAIPAWLRVSSDAPPADATVVGGRACRTRSGLFAEWAGALGLPEHFGHNWDALADSLHDRLPDDGLTIVVAHGEQLLADEAPGQLRALLAVLAHVGRGDPARLRFVLRTAPGREPEVRERLAAAAAH</sequence>
<dbReference type="EMBL" id="FNPH01000005">
    <property type="protein sequence ID" value="SDZ10128.1"/>
    <property type="molecule type" value="Genomic_DNA"/>
</dbReference>
<dbReference type="InterPro" id="IPR000468">
    <property type="entry name" value="Barstar"/>
</dbReference>
<dbReference type="AlphaFoldDB" id="A0A1H3QAM2"/>
<evidence type="ECO:0000313" key="3">
    <source>
        <dbReference type="EMBL" id="SDZ10128.1"/>
    </source>
</evidence>
<keyword evidence="4" id="KW-1185">Reference proteome</keyword>
<dbReference type="SUPFAM" id="SSF52038">
    <property type="entry name" value="Barstar-related"/>
    <property type="match status" value="1"/>
</dbReference>
<evidence type="ECO:0000259" key="2">
    <source>
        <dbReference type="Pfam" id="PF01337"/>
    </source>
</evidence>
<name>A0A1H3QAM2_9ACTN</name>
<dbReference type="RefSeq" id="WP_091557758.1">
    <property type="nucleotide sequence ID" value="NZ_FNPH01000005.1"/>
</dbReference>
<comment type="similarity">
    <text evidence="1">Belongs to the barstar family.</text>
</comment>
<dbReference type="Proteomes" id="UP000242415">
    <property type="component" value="Unassembled WGS sequence"/>
</dbReference>
<dbReference type="Pfam" id="PF01337">
    <property type="entry name" value="Barstar"/>
    <property type="match status" value="1"/>
</dbReference>
<reference evidence="4" key="1">
    <citation type="submission" date="2016-10" db="EMBL/GenBank/DDBJ databases">
        <authorList>
            <person name="Varghese N."/>
            <person name="Submissions S."/>
        </authorList>
    </citation>
    <scope>NUCLEOTIDE SEQUENCE [LARGE SCALE GENOMIC DNA]</scope>
    <source>
        <strain evidence="4">DSM 45245</strain>
    </source>
</reference>
<dbReference type="OrthoDB" id="5184890at2"/>
<evidence type="ECO:0000256" key="1">
    <source>
        <dbReference type="ARBA" id="ARBA00006845"/>
    </source>
</evidence>
<dbReference type="Gene3D" id="3.30.370.10">
    <property type="entry name" value="Barstar-like"/>
    <property type="match status" value="1"/>
</dbReference>
<gene>
    <name evidence="3" type="ORF">SAMN05444365_105322</name>
</gene>